<name>A0AAW1XA71_RUBAR</name>
<sequence length="66" mass="7200">MRLAAAKLCFSIIPVILLNPPPTCQTWFTVSAFSGTLTVAKMVKALVYSALTFQTSKESFPGMMEL</sequence>
<accession>A0AAW1XA71</accession>
<proteinExistence type="predicted"/>
<gene>
    <name evidence="1" type="ORF">M0R45_020760</name>
</gene>
<evidence type="ECO:0000313" key="2">
    <source>
        <dbReference type="Proteomes" id="UP001457282"/>
    </source>
</evidence>
<protein>
    <submittedName>
        <fullName evidence="1">Uncharacterized protein</fullName>
    </submittedName>
</protein>
<comment type="caution">
    <text evidence="1">The sequence shown here is derived from an EMBL/GenBank/DDBJ whole genome shotgun (WGS) entry which is preliminary data.</text>
</comment>
<reference evidence="1 2" key="1">
    <citation type="journal article" date="2023" name="G3 (Bethesda)">
        <title>A chromosome-length genome assembly and annotation of blackberry (Rubus argutus, cv. 'Hillquist').</title>
        <authorList>
            <person name="Bruna T."/>
            <person name="Aryal R."/>
            <person name="Dudchenko O."/>
            <person name="Sargent D.J."/>
            <person name="Mead D."/>
            <person name="Buti M."/>
            <person name="Cavallini A."/>
            <person name="Hytonen T."/>
            <person name="Andres J."/>
            <person name="Pham M."/>
            <person name="Weisz D."/>
            <person name="Mascagni F."/>
            <person name="Usai G."/>
            <person name="Natali L."/>
            <person name="Bassil N."/>
            <person name="Fernandez G.E."/>
            <person name="Lomsadze A."/>
            <person name="Armour M."/>
            <person name="Olukolu B."/>
            <person name="Poorten T."/>
            <person name="Britton C."/>
            <person name="Davik J."/>
            <person name="Ashrafi H."/>
            <person name="Aiden E.L."/>
            <person name="Borodovsky M."/>
            <person name="Worthington M."/>
        </authorList>
    </citation>
    <scope>NUCLEOTIDE SEQUENCE [LARGE SCALE GENOMIC DNA]</scope>
    <source>
        <strain evidence="1">PI 553951</strain>
    </source>
</reference>
<evidence type="ECO:0000313" key="1">
    <source>
        <dbReference type="EMBL" id="KAK9933567.1"/>
    </source>
</evidence>
<dbReference type="EMBL" id="JBEDUW010000004">
    <property type="protein sequence ID" value="KAK9933567.1"/>
    <property type="molecule type" value="Genomic_DNA"/>
</dbReference>
<dbReference type="Proteomes" id="UP001457282">
    <property type="component" value="Unassembled WGS sequence"/>
</dbReference>
<dbReference type="AlphaFoldDB" id="A0AAW1XA71"/>
<organism evidence="1 2">
    <name type="scientific">Rubus argutus</name>
    <name type="common">Southern blackberry</name>
    <dbReference type="NCBI Taxonomy" id="59490"/>
    <lineage>
        <taxon>Eukaryota</taxon>
        <taxon>Viridiplantae</taxon>
        <taxon>Streptophyta</taxon>
        <taxon>Embryophyta</taxon>
        <taxon>Tracheophyta</taxon>
        <taxon>Spermatophyta</taxon>
        <taxon>Magnoliopsida</taxon>
        <taxon>eudicotyledons</taxon>
        <taxon>Gunneridae</taxon>
        <taxon>Pentapetalae</taxon>
        <taxon>rosids</taxon>
        <taxon>fabids</taxon>
        <taxon>Rosales</taxon>
        <taxon>Rosaceae</taxon>
        <taxon>Rosoideae</taxon>
        <taxon>Rosoideae incertae sedis</taxon>
        <taxon>Rubus</taxon>
    </lineage>
</organism>
<keyword evidence="2" id="KW-1185">Reference proteome</keyword>